<dbReference type="Pfam" id="PF00931">
    <property type="entry name" value="NB-ARC"/>
    <property type="match status" value="1"/>
</dbReference>
<evidence type="ECO:0000259" key="11">
    <source>
        <dbReference type="Pfam" id="PF00931"/>
    </source>
</evidence>
<dbReference type="Pfam" id="PF23559">
    <property type="entry name" value="WHD_DRP"/>
    <property type="match status" value="1"/>
</dbReference>
<keyword evidence="15" id="KW-1185">Reference proteome</keyword>
<evidence type="ECO:0000256" key="7">
    <source>
        <dbReference type="ARBA" id="ARBA00022737"/>
    </source>
</evidence>
<dbReference type="InterPro" id="IPR058922">
    <property type="entry name" value="WHD_DRP"/>
</dbReference>
<accession>A0ABD1RXP0</accession>
<dbReference type="InterPro" id="IPR032675">
    <property type="entry name" value="LRR_dom_sf"/>
</dbReference>
<dbReference type="InterPro" id="IPR027417">
    <property type="entry name" value="P-loop_NTPase"/>
</dbReference>
<name>A0ABD1RXP0_9LAMI</name>
<keyword evidence="5" id="KW-0433">Leucine-rich repeat</keyword>
<dbReference type="Proteomes" id="UP001604336">
    <property type="component" value="Unassembled WGS sequence"/>
</dbReference>
<keyword evidence="8" id="KW-0547">Nucleotide-binding</keyword>
<dbReference type="InterPro" id="IPR036388">
    <property type="entry name" value="WH-like_DNA-bd_sf"/>
</dbReference>
<dbReference type="PANTHER" id="PTHR23155:SF1152">
    <property type="entry name" value="AAA+ ATPASE DOMAIN-CONTAINING PROTEIN"/>
    <property type="match status" value="1"/>
</dbReference>
<comment type="similarity">
    <text evidence="3">Belongs to the disease resistance NB-LRR family.</text>
</comment>
<dbReference type="GO" id="GO:0005524">
    <property type="term" value="F:ATP binding"/>
    <property type="evidence" value="ECO:0007669"/>
    <property type="project" value="UniProtKB-KW"/>
</dbReference>
<keyword evidence="9" id="KW-0611">Plant defense</keyword>
<dbReference type="EMBL" id="JBFOLK010000008">
    <property type="protein sequence ID" value="KAL2492457.1"/>
    <property type="molecule type" value="Genomic_DNA"/>
</dbReference>
<evidence type="ECO:0000256" key="6">
    <source>
        <dbReference type="ARBA" id="ARBA00022667"/>
    </source>
</evidence>
<dbReference type="Gene3D" id="3.80.10.10">
    <property type="entry name" value="Ribonuclease Inhibitor"/>
    <property type="match status" value="1"/>
</dbReference>
<evidence type="ECO:0000256" key="1">
    <source>
        <dbReference type="ARBA" id="ARBA00002074"/>
    </source>
</evidence>
<dbReference type="GO" id="GO:0005737">
    <property type="term" value="C:cytoplasm"/>
    <property type="evidence" value="ECO:0007669"/>
    <property type="project" value="UniProtKB-SubCell"/>
</dbReference>
<reference evidence="15" key="1">
    <citation type="submission" date="2024-07" db="EMBL/GenBank/DDBJ databases">
        <title>Two chromosome-level genome assemblies of Korean endemic species Abeliophyllum distichum and Forsythia ovata (Oleaceae).</title>
        <authorList>
            <person name="Jang H."/>
        </authorList>
    </citation>
    <scope>NUCLEOTIDE SEQUENCE [LARGE SCALE GENOMIC DNA]</scope>
</reference>
<dbReference type="SUPFAM" id="SSF52540">
    <property type="entry name" value="P-loop containing nucleoside triphosphate hydrolases"/>
    <property type="match status" value="1"/>
</dbReference>
<keyword evidence="7" id="KW-0677">Repeat</keyword>
<dbReference type="InterPro" id="IPR055414">
    <property type="entry name" value="LRR_R13L4/SHOC2-like"/>
</dbReference>
<dbReference type="InterPro" id="IPR002182">
    <property type="entry name" value="NB-ARC"/>
</dbReference>
<dbReference type="Gene3D" id="1.10.10.10">
    <property type="entry name" value="Winged helix-like DNA-binding domain superfamily/Winged helix DNA-binding domain"/>
    <property type="match status" value="1"/>
</dbReference>
<evidence type="ECO:0000259" key="12">
    <source>
        <dbReference type="Pfam" id="PF23559"/>
    </source>
</evidence>
<dbReference type="SUPFAM" id="SSF52058">
    <property type="entry name" value="L domain-like"/>
    <property type="match status" value="1"/>
</dbReference>
<evidence type="ECO:0000259" key="13">
    <source>
        <dbReference type="Pfam" id="PF23598"/>
    </source>
</evidence>
<dbReference type="InterPro" id="IPR044974">
    <property type="entry name" value="Disease_R_plants"/>
</dbReference>
<dbReference type="GO" id="GO:0009626">
    <property type="term" value="P:plant-type hypersensitive response"/>
    <property type="evidence" value="ECO:0007669"/>
    <property type="project" value="UniProtKB-KW"/>
</dbReference>
<evidence type="ECO:0000256" key="2">
    <source>
        <dbReference type="ARBA" id="ARBA00004496"/>
    </source>
</evidence>
<evidence type="ECO:0000256" key="8">
    <source>
        <dbReference type="ARBA" id="ARBA00022741"/>
    </source>
</evidence>
<feature type="domain" description="Disease resistance R13L4/SHOC-2-like LRR" evidence="13">
    <location>
        <begin position="268"/>
        <end position="388"/>
    </location>
</feature>
<evidence type="ECO:0000313" key="15">
    <source>
        <dbReference type="Proteomes" id="UP001604336"/>
    </source>
</evidence>
<dbReference type="AlphaFoldDB" id="A0ABD1RXP0"/>
<evidence type="ECO:0000256" key="10">
    <source>
        <dbReference type="ARBA" id="ARBA00022840"/>
    </source>
</evidence>
<dbReference type="Pfam" id="PF23598">
    <property type="entry name" value="LRR_14"/>
    <property type="match status" value="1"/>
</dbReference>
<feature type="domain" description="Disease resistance protein winged helix" evidence="12">
    <location>
        <begin position="148"/>
        <end position="219"/>
    </location>
</feature>
<protein>
    <submittedName>
        <fullName evidence="14">Disease resistance RPP13-like protein 3</fullName>
    </submittedName>
</protein>
<comment type="subcellular location">
    <subcellularLocation>
        <location evidence="2">Cytoplasm</location>
    </subcellularLocation>
</comment>
<comment type="function">
    <text evidence="1">Confers resistance to late blight (Phytophthora infestans) races carrying the avirulence gene Avr1. Resistance proteins guard the plant against pathogens that contain an appropriate avirulence protein via an indirect interaction with this avirulence protein. That triggers a defense system including the hypersensitive response, which restricts the pathogen growth.</text>
</comment>
<evidence type="ECO:0000256" key="9">
    <source>
        <dbReference type="ARBA" id="ARBA00022821"/>
    </source>
</evidence>
<dbReference type="InterPro" id="IPR042197">
    <property type="entry name" value="Apaf_helical"/>
</dbReference>
<gene>
    <name evidence="14" type="ORF">Adt_28085</name>
</gene>
<organism evidence="14 15">
    <name type="scientific">Abeliophyllum distichum</name>
    <dbReference type="NCBI Taxonomy" id="126358"/>
    <lineage>
        <taxon>Eukaryota</taxon>
        <taxon>Viridiplantae</taxon>
        <taxon>Streptophyta</taxon>
        <taxon>Embryophyta</taxon>
        <taxon>Tracheophyta</taxon>
        <taxon>Spermatophyta</taxon>
        <taxon>Magnoliopsida</taxon>
        <taxon>eudicotyledons</taxon>
        <taxon>Gunneridae</taxon>
        <taxon>Pentapetalae</taxon>
        <taxon>asterids</taxon>
        <taxon>lamiids</taxon>
        <taxon>Lamiales</taxon>
        <taxon>Oleaceae</taxon>
        <taxon>Forsythieae</taxon>
        <taxon>Abeliophyllum</taxon>
    </lineage>
</organism>
<proteinExistence type="inferred from homology"/>
<keyword evidence="10" id="KW-0067">ATP-binding</keyword>
<feature type="domain" description="NB-ARC" evidence="11">
    <location>
        <begin position="2"/>
        <end position="65"/>
    </location>
</feature>
<dbReference type="Gene3D" id="1.10.8.430">
    <property type="entry name" value="Helical domain of apoptotic protease-activating factors"/>
    <property type="match status" value="1"/>
</dbReference>
<dbReference type="FunFam" id="1.10.10.10:FF:000322">
    <property type="entry name" value="Probable disease resistance protein At1g63360"/>
    <property type="match status" value="1"/>
</dbReference>
<keyword evidence="6" id="KW-0381">Hypersensitive response</keyword>
<evidence type="ECO:0000256" key="4">
    <source>
        <dbReference type="ARBA" id="ARBA00022490"/>
    </source>
</evidence>
<sequence>MWDTKAWDEVQRLFPDDSNGSRIILTTRLADVAVYAGSSSTIHHLSCLSPEKSWNLLHQTVFGEECCPCELEEIGKEIAKNCKGLPLALVVIGGLLYKGKRTLDYWMYVKQNVNSAVIGADDQFMEILLLSYNHLRHHLRACFLYMAVFPEDYKIRKSKLTKLWVAEGFIKPDRSKSLEAVAEKYVEDLVDRNMILAHERSYTGKIKICSIHDLLRDLCVRKAQEENFLYLCDRPVKNFPEGTYNQRRLSIHSDIYGHHLEDVYGSYVRSLGYYLYNSINETSFIRSFLLLRVLNAFGISFSEFPVEIVELVNLRYIALHIKTCELPASISNLFNLQTLIIYSYYTVKLPSDIWKMPRLRHIWTRNCFLDYPSAAGNGEKIALLENLQTLKGFLQLKVLLLYETDLEHLKADETNFPRLQHLTFSCCRELVEIPSAIGDIPTLQVIKLFECSTSAVNSVKLIQEEQRDLGNDNLQIIIQDF</sequence>
<keyword evidence="4" id="KW-0963">Cytoplasm</keyword>
<evidence type="ECO:0000256" key="5">
    <source>
        <dbReference type="ARBA" id="ARBA00022614"/>
    </source>
</evidence>
<evidence type="ECO:0000313" key="14">
    <source>
        <dbReference type="EMBL" id="KAL2492457.1"/>
    </source>
</evidence>
<evidence type="ECO:0000256" key="3">
    <source>
        <dbReference type="ARBA" id="ARBA00008894"/>
    </source>
</evidence>
<dbReference type="PANTHER" id="PTHR23155">
    <property type="entry name" value="DISEASE RESISTANCE PROTEIN RP"/>
    <property type="match status" value="1"/>
</dbReference>
<comment type="caution">
    <text evidence="14">The sequence shown here is derived from an EMBL/GenBank/DDBJ whole genome shotgun (WGS) entry which is preliminary data.</text>
</comment>